<protein>
    <submittedName>
        <fullName evidence="3">Uncharacterized protein</fullName>
    </submittedName>
</protein>
<dbReference type="Proteomes" id="UP000246483">
    <property type="component" value="Unassembled WGS sequence"/>
</dbReference>
<organism evidence="3 4">
    <name type="scientific">Melaminivora alkalimesophila</name>
    <dbReference type="NCBI Taxonomy" id="1165852"/>
    <lineage>
        <taxon>Bacteria</taxon>
        <taxon>Pseudomonadati</taxon>
        <taxon>Pseudomonadota</taxon>
        <taxon>Betaproteobacteria</taxon>
        <taxon>Burkholderiales</taxon>
        <taxon>Comamonadaceae</taxon>
        <taxon>Melaminivora</taxon>
    </lineage>
</organism>
<feature type="transmembrane region" description="Helical" evidence="2">
    <location>
        <begin position="6"/>
        <end position="25"/>
    </location>
</feature>
<evidence type="ECO:0000313" key="4">
    <source>
        <dbReference type="Proteomes" id="UP000246483"/>
    </source>
</evidence>
<dbReference type="RefSeq" id="WP_110012470.1">
    <property type="nucleotide sequence ID" value="NZ_QGUB01000009.1"/>
</dbReference>
<keyword evidence="2" id="KW-0812">Transmembrane</keyword>
<feature type="region of interest" description="Disordered" evidence="1">
    <location>
        <begin position="158"/>
        <end position="246"/>
    </location>
</feature>
<keyword evidence="2" id="KW-1133">Transmembrane helix</keyword>
<dbReference type="OrthoDB" id="8814414at2"/>
<evidence type="ECO:0000256" key="1">
    <source>
        <dbReference type="SAM" id="MobiDB-lite"/>
    </source>
</evidence>
<comment type="caution">
    <text evidence="3">The sequence shown here is derived from an EMBL/GenBank/DDBJ whole genome shotgun (WGS) entry which is preliminary data.</text>
</comment>
<feature type="compositionally biased region" description="Low complexity" evidence="1">
    <location>
        <begin position="163"/>
        <end position="175"/>
    </location>
</feature>
<keyword evidence="4" id="KW-1185">Reference proteome</keyword>
<gene>
    <name evidence="3" type="ORF">DFR36_10996</name>
</gene>
<sequence>MKQHGIRLFLALNAALAALLAWLWLGPDGAPRHLRWEPPAPMAPELGEAAAPLPQVEAVDTALFIATLDRPLFSPSRRPAPVAPPAGAAPKEEAPDPLAGIQLYGLYATEEGGGILARVQGKVRRIAVNESLGGWTLKSIQEREAVLVRDGEERRLPLAISRPAATGRAGAPAAAGAGGPGNGPAAPGASEASAAAPSAPAAAPAAGASAVGAAEERRQQMEEARRELQRRRNELRAKAGAKPISP</sequence>
<reference evidence="3 4" key="1">
    <citation type="submission" date="2018-05" db="EMBL/GenBank/DDBJ databases">
        <title>Genomic Encyclopedia of Type Strains, Phase IV (KMG-IV): sequencing the most valuable type-strain genomes for metagenomic binning, comparative biology and taxonomic classification.</title>
        <authorList>
            <person name="Goeker M."/>
        </authorList>
    </citation>
    <scope>NUCLEOTIDE SEQUENCE [LARGE SCALE GENOMIC DNA]</scope>
    <source>
        <strain evidence="3 4">DSM 26006</strain>
    </source>
</reference>
<accession>A0A317R884</accession>
<evidence type="ECO:0000313" key="3">
    <source>
        <dbReference type="EMBL" id="PWW43744.1"/>
    </source>
</evidence>
<feature type="compositionally biased region" description="Basic and acidic residues" evidence="1">
    <location>
        <begin position="214"/>
        <end position="237"/>
    </location>
</feature>
<dbReference type="EMBL" id="QGUB01000009">
    <property type="protein sequence ID" value="PWW43744.1"/>
    <property type="molecule type" value="Genomic_DNA"/>
</dbReference>
<feature type="compositionally biased region" description="Low complexity" evidence="1">
    <location>
        <begin position="183"/>
        <end position="213"/>
    </location>
</feature>
<proteinExistence type="predicted"/>
<evidence type="ECO:0000256" key="2">
    <source>
        <dbReference type="SAM" id="Phobius"/>
    </source>
</evidence>
<dbReference type="AlphaFoldDB" id="A0A317R884"/>
<keyword evidence="2" id="KW-0472">Membrane</keyword>
<name>A0A317R884_9BURK</name>